<feature type="region of interest" description="Disordered" evidence="1">
    <location>
        <begin position="547"/>
        <end position="575"/>
    </location>
</feature>
<feature type="compositionally biased region" description="Pro residues" evidence="1">
    <location>
        <begin position="553"/>
        <end position="562"/>
    </location>
</feature>
<dbReference type="PANTHER" id="PTHR12459">
    <property type="entry name" value="TRANSMEMBRANE PROTEIN 135-RELATED"/>
    <property type="match status" value="1"/>
</dbReference>
<keyword evidence="2" id="KW-0472">Membrane</keyword>
<dbReference type="AlphaFoldDB" id="A0A0D7BEC5"/>
<keyword evidence="2" id="KW-1133">Transmembrane helix</keyword>
<evidence type="ECO:0000256" key="2">
    <source>
        <dbReference type="SAM" id="Phobius"/>
    </source>
</evidence>
<keyword evidence="2" id="KW-0812">Transmembrane</keyword>
<dbReference type="PANTHER" id="PTHR12459:SF15">
    <property type="entry name" value="TRANSMEMBRANE PROTEIN 135"/>
    <property type="match status" value="1"/>
</dbReference>
<reference evidence="3 4" key="1">
    <citation type="journal article" date="2015" name="Fungal Genet. Biol.">
        <title>Evolution of novel wood decay mechanisms in Agaricales revealed by the genome sequences of Fistulina hepatica and Cylindrobasidium torrendii.</title>
        <authorList>
            <person name="Floudas D."/>
            <person name="Held B.W."/>
            <person name="Riley R."/>
            <person name="Nagy L.G."/>
            <person name="Koehler G."/>
            <person name="Ransdell A.S."/>
            <person name="Younus H."/>
            <person name="Chow J."/>
            <person name="Chiniquy J."/>
            <person name="Lipzen A."/>
            <person name="Tritt A."/>
            <person name="Sun H."/>
            <person name="Haridas S."/>
            <person name="LaButti K."/>
            <person name="Ohm R.A."/>
            <person name="Kues U."/>
            <person name="Blanchette R.A."/>
            <person name="Grigoriev I.V."/>
            <person name="Minto R.E."/>
            <person name="Hibbett D.S."/>
        </authorList>
    </citation>
    <scope>NUCLEOTIDE SEQUENCE [LARGE SCALE GENOMIC DNA]</scope>
    <source>
        <strain evidence="3 4">FP15055 ss-10</strain>
    </source>
</reference>
<evidence type="ECO:0000256" key="1">
    <source>
        <dbReference type="SAM" id="MobiDB-lite"/>
    </source>
</evidence>
<dbReference type="InterPro" id="IPR026749">
    <property type="entry name" value="Tmem135"/>
</dbReference>
<feature type="transmembrane region" description="Helical" evidence="2">
    <location>
        <begin position="66"/>
        <end position="89"/>
    </location>
</feature>
<dbReference type="OrthoDB" id="4021778at2759"/>
<protein>
    <recommendedName>
        <fullName evidence="5">Transmembrane protein 135 N-terminal domain-containing protein</fullName>
    </recommendedName>
</protein>
<name>A0A0D7BEC5_9AGAR</name>
<sequence>MIPALPVLKVPEDTTHPVQVVLRTYGIALSLSLIPGITPVLAAAVLSKKSSRQHLQLLRQILKRELGLGGFAFAITVGIGGGATLKAVWDAINDHTPEGDKENSKDRLIRRVKQLLDIPGLSDAQRTFASYCATTSIAIALLQAGRHRLNLQGRPKPSRTLDLTLLFFVRAVDAFVQYVVLRRIASVRRDPNLPEVAPRDGIRQRLMQYKLDVQQQASKEVLTTRIDGLVFWACSARIMWCFFYAPNKLPRSYVRWIGALARVDERLLKTLDLIRTGDWSYIHGSRDHSHLLQTMSSDLGHPAVWGNPVALPSHGGKQATKTWQELGVSSRPGLGGIPCEIVHGGTGSSFGLEHSCTSNAFLRGLKAFTQCVPIYIPVHFLPPLLSKPRIFLNPHRVLSTLLGALRSAGFLTTFIASYWYAVCLTRSKVLARLLPFVSHDFWDGPYGCIMAGCLACGSSIWIEHPRRRGEMAMYVLPRAIRTLIPEGLIRGGNRGMLALERIVFIASLSFLITVGSHKPECLRGLSRWASAFVLNGPNAAFWQSRRTLEPDRPPTPSLPPTPKLKFVNDTLAGSA</sequence>
<keyword evidence="4" id="KW-1185">Reference proteome</keyword>
<feature type="transmembrane region" description="Helical" evidence="2">
    <location>
        <begin position="20"/>
        <end position="46"/>
    </location>
</feature>
<dbReference type="Proteomes" id="UP000054007">
    <property type="component" value="Unassembled WGS sequence"/>
</dbReference>
<dbReference type="EMBL" id="KN880495">
    <property type="protein sequence ID" value="KIY68823.1"/>
    <property type="molecule type" value="Genomic_DNA"/>
</dbReference>
<evidence type="ECO:0008006" key="5">
    <source>
        <dbReference type="Google" id="ProtNLM"/>
    </source>
</evidence>
<gene>
    <name evidence="3" type="ORF">CYLTODRAFT_421272</name>
</gene>
<proteinExistence type="predicted"/>
<evidence type="ECO:0000313" key="3">
    <source>
        <dbReference type="EMBL" id="KIY68823.1"/>
    </source>
</evidence>
<evidence type="ECO:0000313" key="4">
    <source>
        <dbReference type="Proteomes" id="UP000054007"/>
    </source>
</evidence>
<accession>A0A0D7BEC5</accession>
<organism evidence="3 4">
    <name type="scientific">Cylindrobasidium torrendii FP15055 ss-10</name>
    <dbReference type="NCBI Taxonomy" id="1314674"/>
    <lineage>
        <taxon>Eukaryota</taxon>
        <taxon>Fungi</taxon>
        <taxon>Dikarya</taxon>
        <taxon>Basidiomycota</taxon>
        <taxon>Agaricomycotina</taxon>
        <taxon>Agaricomycetes</taxon>
        <taxon>Agaricomycetidae</taxon>
        <taxon>Agaricales</taxon>
        <taxon>Marasmiineae</taxon>
        <taxon>Physalacriaceae</taxon>
        <taxon>Cylindrobasidium</taxon>
    </lineage>
</organism>